<dbReference type="GO" id="GO:0003723">
    <property type="term" value="F:RNA binding"/>
    <property type="evidence" value="ECO:0007669"/>
    <property type="project" value="UniProtKB-KW"/>
</dbReference>
<dbReference type="InterPro" id="IPR032474">
    <property type="entry name" value="Argonaute_N"/>
</dbReference>
<dbReference type="CDD" id="cd04657">
    <property type="entry name" value="Piwi_ago-like"/>
    <property type="match status" value="1"/>
</dbReference>
<sequence>MQFHEECVYLCESPRERERERAGVITENGRQNLTFSSSGRAESAALRVSSNNINPRLLVEAEVIGNLRKPQKKMIMHGKERYPKKARILPPAQPQSVKYRPPHLRNQGSAAGAGLHSPSFQRQSLGPSSEVGSTWRSRDQPSAPPTYRTSQLPSSPGNFGVELLKISGQQPKACGPKNIKNRTLPVMRPGRLTLEGRSVNLLVNHFLVRFNPRLTIFHYSVDIKQAHGKRPVKKSRNKADLRLIKDKLFLDDPARFPLNRTAYDGEKNLYSAVLLPTGQFKVELSDNEDLLTRAYVVSIKLINDLKLSKLEDYLSGKVAHVPRDILQGMDVVMKENPSRYRIAVDRNFYPSSFKAEDDLKHGIAAYRGFQSSLRPTTQGLALCLDCSVLAFRKPLAVIDFLKEHIPEFDGAHLDFNLRRKVTNALKGLTVRVTHRVTKQLFTIAGLTAKSTSDLWFDFVDPKGRDPIVKVSLVQYFREKYGKNIAYQGIPCLILGRNNRTNHVPMEFCILMEGQRYRKELLDEVAQEKFEEKSLAWPPERRRTISEMMQAHDGPSGDATQNFGLRIDKDMTYVEGRVIGPPDLKLGGPDGSLDIVRVENEKCQWNLAENSVVEGKQIDRWALIEFSSSVSLKLKAKGFIENLRNRSRSLGICMEEPLLCHFTSMREFSSVTKLEELLKSVIQQARRKSWNALQIIICVMAEKHHGYKYLKWVSETRIGVVTQCCLSIHANRGDNQFLGNLCLKINAKLGGSNAELTQRLPHFEEEDHVMFIGADVNHPVSKKSTTPSIAAVVSTVNWPAVNKYAARVCPQDHRTEKILEFGSMCRDLINNYFQLNKVKPNKIVVFRDGVSEGQFDMVLNEELSDLKNAICGDSYQPTITLIVAQKRHQTRLFLENVGDGGPTGNVPPGTVVDTKIVHPFEFDFYLCSHYGRIGTSKAVHYIVLWDENSFMSDQLQKLIYNLCFTFARSTRPVSLVPPVYYADLVAYRGRIFQEVAKEFQSRSVPSSMRSSSSPSNSSTFDRSFYNLHPDLQNIMFFV</sequence>
<protein>
    <submittedName>
        <fullName evidence="10">Protein argonaute 2</fullName>
    </submittedName>
</protein>
<dbReference type="InterPro" id="IPR012337">
    <property type="entry name" value="RNaseH-like_sf"/>
</dbReference>
<comment type="similarity">
    <text evidence="1">Belongs to the argonaute family. Ago subfamily.</text>
</comment>
<dbReference type="Pfam" id="PF16486">
    <property type="entry name" value="ArgoN"/>
    <property type="match status" value="1"/>
</dbReference>
<dbReference type="SUPFAM" id="SSF53098">
    <property type="entry name" value="Ribonuclease H-like"/>
    <property type="match status" value="1"/>
</dbReference>
<dbReference type="InterPro" id="IPR036085">
    <property type="entry name" value="PAZ_dom_sf"/>
</dbReference>
<dbReference type="InterPro" id="IPR036397">
    <property type="entry name" value="RNaseH_sf"/>
</dbReference>
<feature type="compositionally biased region" description="Polar residues" evidence="7">
    <location>
        <begin position="118"/>
        <end position="135"/>
    </location>
</feature>
<dbReference type="GO" id="GO:0051607">
    <property type="term" value="P:defense response to virus"/>
    <property type="evidence" value="ECO:0007669"/>
    <property type="project" value="UniProtKB-ARBA"/>
</dbReference>
<keyword evidence="5" id="KW-0943">RNA-mediated gene silencing</keyword>
<dbReference type="GO" id="GO:0006417">
    <property type="term" value="P:regulation of translation"/>
    <property type="evidence" value="ECO:0007669"/>
    <property type="project" value="UniProtKB-KW"/>
</dbReference>
<evidence type="ECO:0000256" key="4">
    <source>
        <dbReference type="ARBA" id="ARBA00022884"/>
    </source>
</evidence>
<dbReference type="GO" id="GO:1990904">
    <property type="term" value="C:ribonucleoprotein complex"/>
    <property type="evidence" value="ECO:0007669"/>
    <property type="project" value="UniProtKB-KW"/>
</dbReference>
<dbReference type="InterPro" id="IPR003165">
    <property type="entry name" value="Piwi"/>
</dbReference>
<dbReference type="InterPro" id="IPR045246">
    <property type="entry name" value="Piwi_ago-like"/>
</dbReference>
<dbReference type="Pfam" id="PF02170">
    <property type="entry name" value="PAZ"/>
    <property type="match status" value="1"/>
</dbReference>
<dbReference type="FunFam" id="2.170.260.10:FF:000008">
    <property type="entry name" value="Protein argonaute 7"/>
    <property type="match status" value="1"/>
</dbReference>
<evidence type="ECO:0000256" key="6">
    <source>
        <dbReference type="ARBA" id="ARBA00023274"/>
    </source>
</evidence>
<feature type="domain" description="Piwi" evidence="9">
    <location>
        <begin position="694"/>
        <end position="993"/>
    </location>
</feature>
<dbReference type="SMART" id="SM01163">
    <property type="entry name" value="DUF1785"/>
    <property type="match status" value="1"/>
</dbReference>
<feature type="region of interest" description="Disordered" evidence="7">
    <location>
        <begin position="80"/>
        <end position="161"/>
    </location>
</feature>
<dbReference type="Pfam" id="PF08699">
    <property type="entry name" value="ArgoL1"/>
    <property type="match status" value="1"/>
</dbReference>
<dbReference type="PROSITE" id="PS50821">
    <property type="entry name" value="PAZ"/>
    <property type="match status" value="1"/>
</dbReference>
<proteinExistence type="inferred from homology"/>
<evidence type="ECO:0000256" key="3">
    <source>
        <dbReference type="ARBA" id="ARBA00022845"/>
    </source>
</evidence>
<keyword evidence="4" id="KW-0694">RNA-binding</keyword>
<reference evidence="10" key="1">
    <citation type="submission" date="2020-06" db="EMBL/GenBank/DDBJ databases">
        <authorList>
            <person name="Li T."/>
            <person name="Hu X."/>
            <person name="Zhang T."/>
            <person name="Song X."/>
            <person name="Zhang H."/>
            <person name="Dai N."/>
            <person name="Sheng W."/>
            <person name="Hou X."/>
            <person name="Wei L."/>
        </authorList>
    </citation>
    <scope>NUCLEOTIDE SEQUENCE</scope>
    <source>
        <strain evidence="10">KEN8</strain>
        <tissue evidence="10">Leaf</tissue>
    </source>
</reference>
<organism evidence="10">
    <name type="scientific">Sesamum calycinum</name>
    <dbReference type="NCBI Taxonomy" id="2727403"/>
    <lineage>
        <taxon>Eukaryota</taxon>
        <taxon>Viridiplantae</taxon>
        <taxon>Streptophyta</taxon>
        <taxon>Embryophyta</taxon>
        <taxon>Tracheophyta</taxon>
        <taxon>Spermatophyta</taxon>
        <taxon>Magnoliopsida</taxon>
        <taxon>eudicotyledons</taxon>
        <taxon>Gunneridae</taxon>
        <taxon>Pentapetalae</taxon>
        <taxon>asterids</taxon>
        <taxon>lamiids</taxon>
        <taxon>Lamiales</taxon>
        <taxon>Pedaliaceae</taxon>
        <taxon>Sesamum</taxon>
    </lineage>
</organism>
<dbReference type="CDD" id="cd02846">
    <property type="entry name" value="PAZ_argonaute_like"/>
    <property type="match status" value="1"/>
</dbReference>
<dbReference type="Gene3D" id="2.170.260.10">
    <property type="entry name" value="paz domain"/>
    <property type="match status" value="1"/>
</dbReference>
<dbReference type="EMBL" id="JACGWM010000007">
    <property type="protein sequence ID" value="KAL0363725.1"/>
    <property type="molecule type" value="Genomic_DNA"/>
</dbReference>
<comment type="caution">
    <text evidence="10">The sequence shown here is derived from an EMBL/GenBank/DDBJ whole genome shotgun (WGS) entry which is preliminary data.</text>
</comment>
<evidence type="ECO:0000256" key="7">
    <source>
        <dbReference type="SAM" id="MobiDB-lite"/>
    </source>
</evidence>
<keyword evidence="2" id="KW-0678">Repressor</keyword>
<dbReference type="GO" id="GO:0031047">
    <property type="term" value="P:regulatory ncRNA-mediated gene silencing"/>
    <property type="evidence" value="ECO:0007669"/>
    <property type="project" value="UniProtKB-KW"/>
</dbReference>
<dbReference type="Pfam" id="PF02171">
    <property type="entry name" value="Piwi"/>
    <property type="match status" value="1"/>
</dbReference>
<dbReference type="AlphaFoldDB" id="A0AAW2Q788"/>
<evidence type="ECO:0000259" key="9">
    <source>
        <dbReference type="PROSITE" id="PS50822"/>
    </source>
</evidence>
<keyword evidence="3" id="KW-0810">Translation regulation</keyword>
<name>A0AAW2Q788_9LAMI</name>
<feature type="compositionally biased region" description="Polar residues" evidence="7">
    <location>
        <begin position="147"/>
        <end position="157"/>
    </location>
</feature>
<evidence type="ECO:0000256" key="1">
    <source>
        <dbReference type="ARBA" id="ARBA00008201"/>
    </source>
</evidence>
<feature type="domain" description="PAZ" evidence="8">
    <location>
        <begin position="396"/>
        <end position="512"/>
    </location>
</feature>
<reference evidence="10" key="2">
    <citation type="journal article" date="2024" name="Plant">
        <title>Genomic evolution and insights into agronomic trait innovations of Sesamum species.</title>
        <authorList>
            <person name="Miao H."/>
            <person name="Wang L."/>
            <person name="Qu L."/>
            <person name="Liu H."/>
            <person name="Sun Y."/>
            <person name="Le M."/>
            <person name="Wang Q."/>
            <person name="Wei S."/>
            <person name="Zheng Y."/>
            <person name="Lin W."/>
            <person name="Duan Y."/>
            <person name="Cao H."/>
            <person name="Xiong S."/>
            <person name="Wang X."/>
            <person name="Wei L."/>
            <person name="Li C."/>
            <person name="Ma Q."/>
            <person name="Ju M."/>
            <person name="Zhao R."/>
            <person name="Li G."/>
            <person name="Mu C."/>
            <person name="Tian Q."/>
            <person name="Mei H."/>
            <person name="Zhang T."/>
            <person name="Gao T."/>
            <person name="Zhang H."/>
        </authorList>
    </citation>
    <scope>NUCLEOTIDE SEQUENCE</scope>
    <source>
        <strain evidence="10">KEN8</strain>
    </source>
</reference>
<gene>
    <name evidence="10" type="ORF">Scaly_1327700</name>
</gene>
<evidence type="ECO:0000256" key="5">
    <source>
        <dbReference type="ARBA" id="ARBA00023158"/>
    </source>
</evidence>
<evidence type="ECO:0000259" key="8">
    <source>
        <dbReference type="PROSITE" id="PS50821"/>
    </source>
</evidence>
<keyword evidence="6" id="KW-0687">Ribonucleoprotein</keyword>
<dbReference type="Gene3D" id="3.40.50.2300">
    <property type="match status" value="1"/>
</dbReference>
<dbReference type="PANTHER" id="PTHR22891">
    <property type="entry name" value="EUKARYOTIC TRANSLATION INITIATION FACTOR 2C"/>
    <property type="match status" value="1"/>
</dbReference>
<evidence type="ECO:0000256" key="2">
    <source>
        <dbReference type="ARBA" id="ARBA00022491"/>
    </source>
</evidence>
<dbReference type="PROSITE" id="PS50822">
    <property type="entry name" value="PIWI"/>
    <property type="match status" value="1"/>
</dbReference>
<dbReference type="SUPFAM" id="SSF101690">
    <property type="entry name" value="PAZ domain"/>
    <property type="match status" value="1"/>
</dbReference>
<evidence type="ECO:0000313" key="10">
    <source>
        <dbReference type="EMBL" id="KAL0363725.1"/>
    </source>
</evidence>
<dbReference type="InterPro" id="IPR003100">
    <property type="entry name" value="PAZ_dom"/>
</dbReference>
<dbReference type="SMART" id="SM00950">
    <property type="entry name" value="Piwi"/>
    <property type="match status" value="1"/>
</dbReference>
<dbReference type="Gene3D" id="3.30.420.10">
    <property type="entry name" value="Ribonuclease H-like superfamily/Ribonuclease H"/>
    <property type="match status" value="1"/>
</dbReference>
<dbReference type="SMART" id="SM00949">
    <property type="entry name" value="PAZ"/>
    <property type="match status" value="1"/>
</dbReference>
<dbReference type="InterPro" id="IPR014811">
    <property type="entry name" value="ArgoL1"/>
</dbReference>
<accession>A0AAW2Q788</accession>